<feature type="coiled-coil region" evidence="1">
    <location>
        <begin position="409"/>
        <end position="443"/>
    </location>
</feature>
<evidence type="ECO:0000313" key="3">
    <source>
        <dbReference type="Proteomes" id="UP000248553"/>
    </source>
</evidence>
<gene>
    <name evidence="2" type="ORF">DLM85_23450</name>
</gene>
<reference evidence="3" key="1">
    <citation type="submission" date="2018-05" db="EMBL/GenBank/DDBJ databases">
        <authorList>
            <person name="Nie L."/>
        </authorList>
    </citation>
    <scope>NUCLEOTIDE SEQUENCE [LARGE SCALE GENOMIC DNA]</scope>
    <source>
        <strain evidence="3">NL</strain>
    </source>
</reference>
<organism evidence="2 3">
    <name type="scientific">Hymenobacter edaphi</name>
    <dbReference type="NCBI Taxonomy" id="2211146"/>
    <lineage>
        <taxon>Bacteria</taxon>
        <taxon>Pseudomonadati</taxon>
        <taxon>Bacteroidota</taxon>
        <taxon>Cytophagia</taxon>
        <taxon>Cytophagales</taxon>
        <taxon>Hymenobacteraceae</taxon>
        <taxon>Hymenobacter</taxon>
    </lineage>
</organism>
<keyword evidence="3" id="KW-1185">Reference proteome</keyword>
<evidence type="ECO:0000256" key="1">
    <source>
        <dbReference type="SAM" id="Coils"/>
    </source>
</evidence>
<name>A0A328BAB0_9BACT</name>
<proteinExistence type="predicted"/>
<accession>A0A328BAB0</accession>
<keyword evidence="1" id="KW-0175">Coiled coil</keyword>
<sequence>MLSLLQPGSPVAIQLEGLEDVDMHNVLVIGQTEYVQLKTSVNDLAPARFWDMGVLQNFLEVYRGAPTATFTLVHNMRLAPALQPLVQGEPAALAHWGAKLLAFDKTLSREQSADFLRRLRWEYVTEAQLHERCVQALLANFDIHARSEEQYLKAVFYHAFDWSRQRVTVTYRHLAESIQGVKDSYSAAPLNEALRHNWLERVGYGFEAQRSATAYFAGQAARPHHIADHLPVRRTDWEARIEAGLAAHAVVVVRSSSGQGKSTLAWQAGYAQQQRGGQVYEVRNCGRPEMANAIVEYLRAWVRVGEQPLVVIDGLGSHVSEWAAVVERVADLPVRFLITSREEDWYRFGSTGAMVPVHVVDVTLGRDEAERIHHELSRRGLLADHTNPWQPAWEAVAERQLLIEYVYLLTQGELLRERLAGQIRELNRESRNAAAKLEILRLVAVADCLAIRLDTGWLVRYVADTVGFDSDRGEVLNQLEREYFLRFGTSRVEGLHPVRSRHLADLLHQVLPLADTLAGVCRLLTPEQTHEFFAGLPGLLAAPDRRQLYEQLAPLLAPRTFLEMTAALDGLLCGEALHYWQQNQTIIAEVVSGGGLELFVYETIPFAKPDVLSSLSSIDGLEEGLRHLLEHSHKLAPLVWAESELLLFASLLHAQAPLAVSKPSYLGLGRLGDWLHRLNLPLPLLSGCEMPALLLALRTKPLAETQELFTYLWMADPATAQDFTTQHKAVLLAYLKQQTDTPTLREEDQDLVAEYLLEFSDGDRGNDLSVERLQVLATFLPGYAHYRSSAVLFPIRPAYLYTVALMNAEKRMTADILLMPRAARINRLWADTILHLYRAKSVYEWQKHLLSLRQLALELAKRFVRFLEIRLEQQSGRDKAAIEAIVTQSEQLEAHRQRRPKLPANKFGSLVGDWGGLAETDRVLR</sequence>
<protein>
    <submittedName>
        <fullName evidence="2">Uncharacterized protein</fullName>
    </submittedName>
</protein>
<evidence type="ECO:0000313" key="2">
    <source>
        <dbReference type="EMBL" id="RAK62644.1"/>
    </source>
</evidence>
<dbReference type="EMBL" id="QHKM01000013">
    <property type="protein sequence ID" value="RAK62644.1"/>
    <property type="molecule type" value="Genomic_DNA"/>
</dbReference>
<comment type="caution">
    <text evidence="2">The sequence shown here is derived from an EMBL/GenBank/DDBJ whole genome shotgun (WGS) entry which is preliminary data.</text>
</comment>
<dbReference type="Proteomes" id="UP000248553">
    <property type="component" value="Unassembled WGS sequence"/>
</dbReference>
<dbReference type="AlphaFoldDB" id="A0A328BAB0"/>